<dbReference type="PANTHER" id="PTHR39608:SF1">
    <property type="entry name" value="INTEGRAL MEMBRANE PROTEIN (AFU_ORTHOLOGUE AFUA_5G08640)"/>
    <property type="match status" value="1"/>
</dbReference>
<dbReference type="EMBL" id="JAHCVI010000001">
    <property type="protein sequence ID" value="KAG7290346.1"/>
    <property type="molecule type" value="Genomic_DNA"/>
</dbReference>
<dbReference type="InterPro" id="IPR008253">
    <property type="entry name" value="Marvel"/>
</dbReference>
<dbReference type="AlphaFoldDB" id="A0AAD4EZL0"/>
<dbReference type="PANTHER" id="PTHR39608">
    <property type="entry name" value="INTEGRAL MEMBRANE PROTEIN (AFU_ORTHOLOGUE AFUA_5G08640)"/>
    <property type="match status" value="1"/>
</dbReference>
<dbReference type="Proteomes" id="UP001197093">
    <property type="component" value="Unassembled WGS sequence"/>
</dbReference>
<evidence type="ECO:0000313" key="8">
    <source>
        <dbReference type="Proteomes" id="UP001197093"/>
    </source>
</evidence>
<dbReference type="GO" id="GO:0016020">
    <property type="term" value="C:membrane"/>
    <property type="evidence" value="ECO:0007669"/>
    <property type="project" value="UniProtKB-SubCell"/>
</dbReference>
<dbReference type="Pfam" id="PF01284">
    <property type="entry name" value="MARVEL"/>
    <property type="match status" value="1"/>
</dbReference>
<sequence length="93" mass="10216">MGSGSKVALVCLRIWQLICSVIVVGILAAFVNRVANGDGPRDGRIIYALVTACLSSAFSIIFIAPFMYSFYAVPGDFILWIMWLVAFCLLDTY</sequence>
<comment type="subcellular location">
    <subcellularLocation>
        <location evidence="1">Membrane</location>
        <topology evidence="1">Multi-pass membrane protein</topology>
    </subcellularLocation>
</comment>
<protein>
    <recommendedName>
        <fullName evidence="6">MARVEL domain-containing protein</fullName>
    </recommendedName>
</protein>
<gene>
    <name evidence="7" type="ORF">NEMBOFW57_000346</name>
</gene>
<evidence type="ECO:0000259" key="6">
    <source>
        <dbReference type="Pfam" id="PF01284"/>
    </source>
</evidence>
<feature type="domain" description="MARVEL" evidence="6">
    <location>
        <begin position="9"/>
        <end position="90"/>
    </location>
</feature>
<proteinExistence type="predicted"/>
<keyword evidence="4 5" id="KW-0472">Membrane</keyword>
<accession>A0AAD4EZL0</accession>
<keyword evidence="8" id="KW-1185">Reference proteome</keyword>
<evidence type="ECO:0000256" key="5">
    <source>
        <dbReference type="SAM" id="Phobius"/>
    </source>
</evidence>
<feature type="transmembrane region" description="Helical" evidence="5">
    <location>
        <begin position="12"/>
        <end position="32"/>
    </location>
</feature>
<organism evidence="7 8">
    <name type="scientific">Staphylotrichum longicolle</name>
    <dbReference type="NCBI Taxonomy" id="669026"/>
    <lineage>
        <taxon>Eukaryota</taxon>
        <taxon>Fungi</taxon>
        <taxon>Dikarya</taxon>
        <taxon>Ascomycota</taxon>
        <taxon>Pezizomycotina</taxon>
        <taxon>Sordariomycetes</taxon>
        <taxon>Sordariomycetidae</taxon>
        <taxon>Sordariales</taxon>
        <taxon>Chaetomiaceae</taxon>
        <taxon>Staphylotrichum</taxon>
    </lineage>
</organism>
<reference evidence="7" key="1">
    <citation type="submission" date="2023-02" db="EMBL/GenBank/DDBJ databases">
        <authorList>
            <person name="Palmer J.M."/>
        </authorList>
    </citation>
    <scope>NUCLEOTIDE SEQUENCE</scope>
    <source>
        <strain evidence="7">FW57</strain>
    </source>
</reference>
<name>A0AAD4EZL0_9PEZI</name>
<feature type="transmembrane region" description="Helical" evidence="5">
    <location>
        <begin position="44"/>
        <end position="64"/>
    </location>
</feature>
<evidence type="ECO:0000256" key="3">
    <source>
        <dbReference type="ARBA" id="ARBA00022989"/>
    </source>
</evidence>
<feature type="transmembrane region" description="Helical" evidence="5">
    <location>
        <begin position="70"/>
        <end position="90"/>
    </location>
</feature>
<keyword evidence="3 5" id="KW-1133">Transmembrane helix</keyword>
<keyword evidence="2 5" id="KW-0812">Transmembrane</keyword>
<evidence type="ECO:0000256" key="4">
    <source>
        <dbReference type="ARBA" id="ARBA00023136"/>
    </source>
</evidence>
<comment type="caution">
    <text evidence="7">The sequence shown here is derived from an EMBL/GenBank/DDBJ whole genome shotgun (WGS) entry which is preliminary data.</text>
</comment>
<evidence type="ECO:0000313" key="7">
    <source>
        <dbReference type="EMBL" id="KAG7290346.1"/>
    </source>
</evidence>
<evidence type="ECO:0000256" key="1">
    <source>
        <dbReference type="ARBA" id="ARBA00004141"/>
    </source>
</evidence>
<evidence type="ECO:0000256" key="2">
    <source>
        <dbReference type="ARBA" id="ARBA00022692"/>
    </source>
</evidence>